<feature type="transmembrane region" description="Helical" evidence="7">
    <location>
        <begin position="96"/>
        <end position="115"/>
    </location>
</feature>
<dbReference type="Proteomes" id="UP000317982">
    <property type="component" value="Unassembled WGS sequence"/>
</dbReference>
<evidence type="ECO:0000256" key="7">
    <source>
        <dbReference type="SAM" id="Phobius"/>
    </source>
</evidence>
<evidence type="ECO:0000256" key="4">
    <source>
        <dbReference type="ARBA" id="ARBA00022692"/>
    </source>
</evidence>
<dbReference type="InParanoid" id="A0A545AI71"/>
<feature type="transmembrane region" description="Helical" evidence="7">
    <location>
        <begin position="387"/>
        <end position="410"/>
    </location>
</feature>
<dbReference type="GO" id="GO:0005886">
    <property type="term" value="C:plasma membrane"/>
    <property type="evidence" value="ECO:0007669"/>
    <property type="project" value="UniProtKB-SubCell"/>
</dbReference>
<dbReference type="EMBL" id="VIRS01000031">
    <property type="protein sequence ID" value="TQS41016.1"/>
    <property type="molecule type" value="Genomic_DNA"/>
</dbReference>
<feature type="transmembrane region" description="Helical" evidence="7">
    <location>
        <begin position="63"/>
        <end position="84"/>
    </location>
</feature>
<keyword evidence="10" id="KW-1185">Reference proteome</keyword>
<protein>
    <submittedName>
        <fullName evidence="9">MFS transporter</fullName>
    </submittedName>
</protein>
<evidence type="ECO:0000259" key="8">
    <source>
        <dbReference type="PROSITE" id="PS50850"/>
    </source>
</evidence>
<evidence type="ECO:0000256" key="3">
    <source>
        <dbReference type="ARBA" id="ARBA00022475"/>
    </source>
</evidence>
<dbReference type="InterPro" id="IPR036259">
    <property type="entry name" value="MFS_trans_sf"/>
</dbReference>
<feature type="transmembrane region" description="Helical" evidence="7">
    <location>
        <begin position="220"/>
        <end position="240"/>
    </location>
</feature>
<dbReference type="OrthoDB" id="783189at2"/>
<dbReference type="Gene3D" id="1.20.1250.20">
    <property type="entry name" value="MFS general substrate transporter like domains"/>
    <property type="match status" value="1"/>
</dbReference>
<evidence type="ECO:0000313" key="10">
    <source>
        <dbReference type="Proteomes" id="UP000317982"/>
    </source>
</evidence>
<feature type="transmembrane region" description="Helical" evidence="7">
    <location>
        <begin position="121"/>
        <end position="142"/>
    </location>
</feature>
<dbReference type="PANTHER" id="PTHR42718:SF39">
    <property type="entry name" value="ACTINORHODIN TRANSPORTER-RELATED"/>
    <property type="match status" value="1"/>
</dbReference>
<accession>A0A545AI71</accession>
<dbReference type="Gene3D" id="1.20.1720.10">
    <property type="entry name" value="Multidrug resistance protein D"/>
    <property type="match status" value="1"/>
</dbReference>
<evidence type="ECO:0000313" key="9">
    <source>
        <dbReference type="EMBL" id="TQS41016.1"/>
    </source>
</evidence>
<evidence type="ECO:0000256" key="1">
    <source>
        <dbReference type="ARBA" id="ARBA00004651"/>
    </source>
</evidence>
<feature type="transmembrane region" description="Helical" evidence="7">
    <location>
        <begin position="290"/>
        <end position="314"/>
    </location>
</feature>
<feature type="transmembrane region" description="Helical" evidence="7">
    <location>
        <begin position="154"/>
        <end position="176"/>
    </location>
</feature>
<dbReference type="InterPro" id="IPR020846">
    <property type="entry name" value="MFS_dom"/>
</dbReference>
<feature type="transmembrane region" description="Helical" evidence="7">
    <location>
        <begin position="246"/>
        <end position="269"/>
    </location>
</feature>
<keyword evidence="5 7" id="KW-1133">Transmembrane helix</keyword>
<dbReference type="AlphaFoldDB" id="A0A545AI71"/>
<comment type="subcellular location">
    <subcellularLocation>
        <location evidence="1">Cell membrane</location>
        <topology evidence="1">Multi-pass membrane protein</topology>
    </subcellularLocation>
</comment>
<gene>
    <name evidence="9" type="ORF">FL583_32080</name>
</gene>
<dbReference type="RefSeq" id="WP_142708621.1">
    <property type="nucleotide sequence ID" value="NZ_VIRS01000031.1"/>
</dbReference>
<feature type="transmembrane region" description="Helical" evidence="7">
    <location>
        <begin position="188"/>
        <end position="208"/>
    </location>
</feature>
<feature type="transmembrane region" description="Helical" evidence="7">
    <location>
        <begin position="355"/>
        <end position="375"/>
    </location>
</feature>
<dbReference type="GO" id="GO:0022857">
    <property type="term" value="F:transmembrane transporter activity"/>
    <property type="evidence" value="ECO:0007669"/>
    <property type="project" value="InterPro"/>
</dbReference>
<reference evidence="9 10" key="1">
    <citation type="submission" date="2019-07" db="EMBL/GenBank/DDBJ databases">
        <title>Cryptosporangium phraense sp. nov., isolated from plant litter.</title>
        <authorList>
            <person name="Suriyachadkun C."/>
        </authorList>
    </citation>
    <scope>NUCLEOTIDE SEQUENCE [LARGE SCALE GENOMIC DNA]</scope>
    <source>
        <strain evidence="9 10">A-T 5661</strain>
    </source>
</reference>
<feature type="transmembrane region" description="Helical" evidence="7">
    <location>
        <begin position="326"/>
        <end position="348"/>
    </location>
</feature>
<dbReference type="InterPro" id="IPR004638">
    <property type="entry name" value="EmrB-like"/>
</dbReference>
<dbReference type="CDD" id="cd17321">
    <property type="entry name" value="MFS_MMR_MDR_like"/>
    <property type="match status" value="1"/>
</dbReference>
<keyword evidence="2" id="KW-0813">Transport</keyword>
<evidence type="ECO:0000256" key="6">
    <source>
        <dbReference type="ARBA" id="ARBA00023136"/>
    </source>
</evidence>
<dbReference type="InterPro" id="IPR011701">
    <property type="entry name" value="MFS"/>
</dbReference>
<keyword evidence="4 7" id="KW-0812">Transmembrane</keyword>
<feature type="domain" description="Major facilitator superfamily (MFS) profile" evidence="8">
    <location>
        <begin position="30"/>
        <end position="476"/>
    </location>
</feature>
<keyword evidence="6 7" id="KW-0472">Membrane</keyword>
<sequence length="573" mass="58640">MTSDASTSPVDAPSRPPDGYRAGGRLAWFALAVVLVAEVMDLLDSTIVGVASPAIRDDLGGTYSSIQWIAAGYTLAFAVGLITAARLGDLYGRKRLFVLGVLGFTLSSAACALAVSPGMLISFRMVQGVFAALLIPQGFGLVRAAFPPEQLGKAFALFGPVMGLSAVAGPIVGGALVDADLFGTGWRMIFLINLPLGIVALIGALTVLREDRSSSAEGLDPVGTGLATAGAFLLVFPLVQGNELDWPAWIFGCLALGVLLFVVLARHLVRRSRAGRTPLVMPSLFGKRSFSSALIVGLLFFAAMTGLMLALTLYLQIGLGYSPLRAGLTVGPWPFGIAIGAVLAMAVLVPRFGRWVIIGSSLVMAAGIAGVWLTLELAGSSVSSLDFAPALLVAGIGMGGVVSPFFDIALGDVDDDEVGSASGLLNAIQQLGASIGVAVLTTVFVGLLGGAASGGVSSVTPALRAELVTAGVPAAQVPQVVEQFRTCVHDRATADDPAAVPASCRGTVSPEVGAVLAQEGQAASREIFTDAAKKLLLIDAGLLVVLSGLSFLLPQKARPEEDLAVPPAELASV</sequence>
<dbReference type="PANTHER" id="PTHR42718">
    <property type="entry name" value="MAJOR FACILITATOR SUPERFAMILY MULTIDRUG TRANSPORTER MFSC"/>
    <property type="match status" value="1"/>
</dbReference>
<comment type="caution">
    <text evidence="9">The sequence shown here is derived from an EMBL/GenBank/DDBJ whole genome shotgun (WGS) entry which is preliminary data.</text>
</comment>
<feature type="transmembrane region" description="Helical" evidence="7">
    <location>
        <begin position="431"/>
        <end position="452"/>
    </location>
</feature>
<evidence type="ECO:0000256" key="2">
    <source>
        <dbReference type="ARBA" id="ARBA00022448"/>
    </source>
</evidence>
<name>A0A545AI71_9ACTN</name>
<organism evidence="9 10">
    <name type="scientific">Cryptosporangium phraense</name>
    <dbReference type="NCBI Taxonomy" id="2593070"/>
    <lineage>
        <taxon>Bacteria</taxon>
        <taxon>Bacillati</taxon>
        <taxon>Actinomycetota</taxon>
        <taxon>Actinomycetes</taxon>
        <taxon>Cryptosporangiales</taxon>
        <taxon>Cryptosporangiaceae</taxon>
        <taxon>Cryptosporangium</taxon>
    </lineage>
</organism>
<dbReference type="PROSITE" id="PS50850">
    <property type="entry name" value="MFS"/>
    <property type="match status" value="1"/>
</dbReference>
<feature type="transmembrane region" description="Helical" evidence="7">
    <location>
        <begin position="26"/>
        <end position="43"/>
    </location>
</feature>
<dbReference type="NCBIfam" id="TIGR00711">
    <property type="entry name" value="efflux_EmrB"/>
    <property type="match status" value="1"/>
</dbReference>
<dbReference type="SUPFAM" id="SSF103473">
    <property type="entry name" value="MFS general substrate transporter"/>
    <property type="match status" value="2"/>
</dbReference>
<dbReference type="Pfam" id="PF07690">
    <property type="entry name" value="MFS_1"/>
    <property type="match status" value="1"/>
</dbReference>
<evidence type="ECO:0000256" key="5">
    <source>
        <dbReference type="ARBA" id="ARBA00022989"/>
    </source>
</evidence>
<keyword evidence="3" id="KW-1003">Cell membrane</keyword>
<proteinExistence type="predicted"/>